<dbReference type="RefSeq" id="XP_025357482.1">
    <property type="nucleotide sequence ID" value="XM_025496892.1"/>
</dbReference>
<keyword evidence="7" id="KW-0325">Glycoprotein</keyword>
<organism evidence="11 12">
    <name type="scientific">Meira miltonrushii</name>
    <dbReference type="NCBI Taxonomy" id="1280837"/>
    <lineage>
        <taxon>Eukaryota</taxon>
        <taxon>Fungi</taxon>
        <taxon>Dikarya</taxon>
        <taxon>Basidiomycota</taxon>
        <taxon>Ustilaginomycotina</taxon>
        <taxon>Exobasidiomycetes</taxon>
        <taxon>Exobasidiales</taxon>
        <taxon>Brachybasidiaceae</taxon>
        <taxon>Meira</taxon>
    </lineage>
</organism>
<dbReference type="FunFam" id="3.40.50.1820:FF:000107">
    <property type="entry name" value="Palmitoyl-protein thioesterase 1"/>
    <property type="match status" value="1"/>
</dbReference>
<comment type="similarity">
    <text evidence="1">Belongs to the palmitoyl-protein thioesterase family.</text>
</comment>
<feature type="signal peptide" evidence="10">
    <location>
        <begin position="1"/>
        <end position="20"/>
    </location>
</feature>
<dbReference type="OrthoDB" id="10263094at2759"/>
<evidence type="ECO:0000256" key="2">
    <source>
        <dbReference type="ARBA" id="ARBA00012423"/>
    </source>
</evidence>
<evidence type="ECO:0000256" key="10">
    <source>
        <dbReference type="SAM" id="SignalP"/>
    </source>
</evidence>
<feature type="transmembrane region" description="Helical" evidence="9">
    <location>
        <begin position="349"/>
        <end position="369"/>
    </location>
</feature>
<reference evidence="11 12" key="1">
    <citation type="journal article" date="2018" name="Mol. Biol. Evol.">
        <title>Broad Genomic Sampling Reveals a Smut Pathogenic Ancestry of the Fungal Clade Ustilaginomycotina.</title>
        <authorList>
            <person name="Kijpornyongpan T."/>
            <person name="Mondo S.J."/>
            <person name="Barry K."/>
            <person name="Sandor L."/>
            <person name="Lee J."/>
            <person name="Lipzen A."/>
            <person name="Pangilinan J."/>
            <person name="LaButti K."/>
            <person name="Hainaut M."/>
            <person name="Henrissat B."/>
            <person name="Grigoriev I.V."/>
            <person name="Spatafora J.W."/>
            <person name="Aime M.C."/>
        </authorList>
    </citation>
    <scope>NUCLEOTIDE SEQUENCE [LARGE SCALE GENOMIC DNA]</scope>
    <source>
        <strain evidence="11 12">MCA 3882</strain>
    </source>
</reference>
<evidence type="ECO:0000256" key="9">
    <source>
        <dbReference type="SAM" id="Phobius"/>
    </source>
</evidence>
<keyword evidence="9" id="KW-0472">Membrane</keyword>
<gene>
    <name evidence="11" type="ORF">FA14DRAFT_129575</name>
</gene>
<sequence>MHPLFFIGAVWALIATTINASPLFGPAFHPIVIWHGLGDSAYSQPMQELADQLRQAYPGVYVKLISLADDLSSDQRAGFFGNVNEEVEQVCQDLAMDDQLRDGFDAIGFSQGGQFLRAYVQRCNKPAVRNLITFGSQHMGISDLPACKPSELLCRLAEGALRGGIQTEYAQSHIVTAQYYRDPTSVEHYQRYLEVNKFIADINNEVHQNDEYKANLQSLDNLVLLMFDKDHTVEPKQSSWFASYPVPSNDSSTQGKDELEVEPLRQSSLYTEDRLGLKTLDKRGALVMELCKGVHMQINAACSMKVFGRYAGIAPPSKIIPGSVRHGWARTVYTLTGLRTGSVPGSVQFLFVLASVSFVLAITNGIRAVQQSRQRGSIRI</sequence>
<accession>A0A316VI54</accession>
<evidence type="ECO:0000256" key="8">
    <source>
        <dbReference type="ARBA" id="ARBA00031934"/>
    </source>
</evidence>
<dbReference type="AlphaFoldDB" id="A0A316VI54"/>
<name>A0A316VI54_9BASI</name>
<feature type="chain" id="PRO_5016252643" description="Palmitoyl-protein thioesterase 1" evidence="10">
    <location>
        <begin position="21"/>
        <end position="380"/>
    </location>
</feature>
<dbReference type="InterPro" id="IPR002472">
    <property type="entry name" value="Palm_thioest"/>
</dbReference>
<keyword evidence="5 11" id="KW-0378">Hydrolase</keyword>
<dbReference type="PANTHER" id="PTHR11247">
    <property type="entry name" value="PALMITOYL-PROTEIN THIOESTERASE/DOLICHYLDIPHOSPHATASE 1"/>
    <property type="match status" value="1"/>
</dbReference>
<dbReference type="Gene3D" id="3.40.50.1820">
    <property type="entry name" value="alpha/beta hydrolase"/>
    <property type="match status" value="1"/>
</dbReference>
<dbReference type="EMBL" id="KZ819602">
    <property type="protein sequence ID" value="PWN37180.1"/>
    <property type="molecule type" value="Genomic_DNA"/>
</dbReference>
<evidence type="ECO:0000256" key="1">
    <source>
        <dbReference type="ARBA" id="ARBA00010758"/>
    </source>
</evidence>
<keyword evidence="4 10" id="KW-0732">Signal</keyword>
<dbReference type="InParanoid" id="A0A316VI54"/>
<evidence type="ECO:0000256" key="3">
    <source>
        <dbReference type="ARBA" id="ARBA00014212"/>
    </source>
</evidence>
<evidence type="ECO:0000256" key="4">
    <source>
        <dbReference type="ARBA" id="ARBA00022729"/>
    </source>
</evidence>
<keyword evidence="9" id="KW-1133">Transmembrane helix</keyword>
<proteinExistence type="inferred from homology"/>
<evidence type="ECO:0000256" key="7">
    <source>
        <dbReference type="ARBA" id="ARBA00023180"/>
    </source>
</evidence>
<evidence type="ECO:0000256" key="6">
    <source>
        <dbReference type="ARBA" id="ARBA00023157"/>
    </source>
</evidence>
<dbReference type="InterPro" id="IPR029058">
    <property type="entry name" value="AB_hydrolase_fold"/>
</dbReference>
<dbReference type="Pfam" id="PF02089">
    <property type="entry name" value="Palm_thioest"/>
    <property type="match status" value="1"/>
</dbReference>
<dbReference type="SUPFAM" id="SSF53474">
    <property type="entry name" value="alpha/beta-Hydrolases"/>
    <property type="match status" value="1"/>
</dbReference>
<dbReference type="GeneID" id="37018673"/>
<keyword evidence="6" id="KW-1015">Disulfide bond</keyword>
<evidence type="ECO:0000313" key="11">
    <source>
        <dbReference type="EMBL" id="PWN37180.1"/>
    </source>
</evidence>
<dbReference type="PANTHER" id="PTHR11247:SF8">
    <property type="entry name" value="PALMITOYL-PROTEIN THIOESTERASE 1"/>
    <property type="match status" value="1"/>
</dbReference>
<evidence type="ECO:0000313" key="12">
    <source>
        <dbReference type="Proteomes" id="UP000245771"/>
    </source>
</evidence>
<dbReference type="GO" id="GO:0008474">
    <property type="term" value="F:palmitoyl-(protein) hydrolase activity"/>
    <property type="evidence" value="ECO:0007669"/>
    <property type="project" value="UniProtKB-EC"/>
</dbReference>
<dbReference type="STRING" id="1280837.A0A316VI54"/>
<keyword evidence="12" id="KW-1185">Reference proteome</keyword>
<protein>
    <recommendedName>
        <fullName evidence="3">Palmitoyl-protein thioesterase 1</fullName>
        <ecNumber evidence="2">3.1.2.22</ecNumber>
    </recommendedName>
    <alternativeName>
        <fullName evidence="8">Palmitoyl-protein hydrolase 1</fullName>
    </alternativeName>
</protein>
<dbReference type="Proteomes" id="UP000245771">
    <property type="component" value="Unassembled WGS sequence"/>
</dbReference>
<dbReference type="PRINTS" id="PR00414">
    <property type="entry name" value="PPTHIESTRASE"/>
</dbReference>
<dbReference type="EC" id="3.1.2.22" evidence="2"/>
<evidence type="ECO:0000256" key="5">
    <source>
        <dbReference type="ARBA" id="ARBA00022801"/>
    </source>
</evidence>
<keyword evidence="9" id="KW-0812">Transmembrane</keyword>